<evidence type="ECO:0000256" key="1">
    <source>
        <dbReference type="SAM" id="MobiDB-lite"/>
    </source>
</evidence>
<name>A0A3M7SAE7_BRAPC</name>
<dbReference type="EMBL" id="REGN01001745">
    <property type="protein sequence ID" value="RNA32796.1"/>
    <property type="molecule type" value="Genomic_DNA"/>
</dbReference>
<dbReference type="Proteomes" id="UP000276133">
    <property type="component" value="Unassembled WGS sequence"/>
</dbReference>
<proteinExistence type="predicted"/>
<accession>A0A3M7SAE7</accession>
<evidence type="ECO:0000313" key="3">
    <source>
        <dbReference type="Proteomes" id="UP000276133"/>
    </source>
</evidence>
<keyword evidence="3" id="KW-1185">Reference proteome</keyword>
<organism evidence="2 3">
    <name type="scientific">Brachionus plicatilis</name>
    <name type="common">Marine rotifer</name>
    <name type="synonym">Brachionus muelleri</name>
    <dbReference type="NCBI Taxonomy" id="10195"/>
    <lineage>
        <taxon>Eukaryota</taxon>
        <taxon>Metazoa</taxon>
        <taxon>Spiralia</taxon>
        <taxon>Gnathifera</taxon>
        <taxon>Rotifera</taxon>
        <taxon>Eurotatoria</taxon>
        <taxon>Monogononta</taxon>
        <taxon>Pseudotrocha</taxon>
        <taxon>Ploima</taxon>
        <taxon>Brachionidae</taxon>
        <taxon>Brachionus</taxon>
    </lineage>
</organism>
<protein>
    <submittedName>
        <fullName evidence="2">Uncharacterized protein</fullName>
    </submittedName>
</protein>
<dbReference type="AlphaFoldDB" id="A0A3M7SAE7"/>
<feature type="compositionally biased region" description="Low complexity" evidence="1">
    <location>
        <begin position="93"/>
        <end position="117"/>
    </location>
</feature>
<comment type="caution">
    <text evidence="2">The sequence shown here is derived from an EMBL/GenBank/DDBJ whole genome shotgun (WGS) entry which is preliminary data.</text>
</comment>
<feature type="region of interest" description="Disordered" evidence="1">
    <location>
        <begin position="88"/>
        <end position="117"/>
    </location>
</feature>
<gene>
    <name evidence="2" type="ORF">BpHYR1_027858</name>
</gene>
<reference evidence="2 3" key="1">
    <citation type="journal article" date="2018" name="Sci. Rep.">
        <title>Genomic signatures of local adaptation to the degree of environmental predictability in rotifers.</title>
        <authorList>
            <person name="Franch-Gras L."/>
            <person name="Hahn C."/>
            <person name="Garcia-Roger E.M."/>
            <person name="Carmona M.J."/>
            <person name="Serra M."/>
            <person name="Gomez A."/>
        </authorList>
    </citation>
    <scope>NUCLEOTIDE SEQUENCE [LARGE SCALE GENOMIC DNA]</scope>
    <source>
        <strain evidence="2">HYR1</strain>
    </source>
</reference>
<sequence>MKISDEKSCLMEYLVRSLRIYGYKIKRQKETNFIVTCRFKKCRNTRINLMIRIMSNEKWGKIHKTQGNLNKSSIGSILDESTMNRKDNFVEDSSSSSSSNSSISSSSNSSSNIEVLN</sequence>
<evidence type="ECO:0000313" key="2">
    <source>
        <dbReference type="EMBL" id="RNA32796.1"/>
    </source>
</evidence>